<feature type="non-terminal residue" evidence="4">
    <location>
        <position position="1"/>
    </location>
</feature>
<accession>A0ABY6LD96</accession>
<comment type="similarity">
    <text evidence="2">Belongs to the NAD(P)-dependent epimerase/dehydratase family. Dihydroflavonol-4-reductase subfamily.</text>
</comment>
<feature type="domain" description="NAD-dependent epimerase/dehydratase" evidence="3">
    <location>
        <begin position="985"/>
        <end position="1224"/>
    </location>
</feature>
<evidence type="ECO:0000259" key="3">
    <source>
        <dbReference type="Pfam" id="PF01370"/>
    </source>
</evidence>
<dbReference type="Proteomes" id="UP001235939">
    <property type="component" value="Chromosome 16"/>
</dbReference>
<evidence type="ECO:0000256" key="1">
    <source>
        <dbReference type="ARBA" id="ARBA00023002"/>
    </source>
</evidence>
<dbReference type="InterPro" id="IPR050425">
    <property type="entry name" value="NAD(P)_dehydrat-like"/>
</dbReference>
<dbReference type="EMBL" id="CP092878">
    <property type="protein sequence ID" value="UYV78182.1"/>
    <property type="molecule type" value="Genomic_DNA"/>
</dbReference>
<keyword evidence="1" id="KW-0560">Oxidoreductase</keyword>
<feature type="domain" description="NAD-dependent epimerase/dehydratase" evidence="3">
    <location>
        <begin position="312"/>
        <end position="552"/>
    </location>
</feature>
<name>A0ABY6LD96_9ARAC</name>
<gene>
    <name evidence="4" type="ORF">LAZ67_16000386</name>
</gene>
<evidence type="ECO:0000256" key="2">
    <source>
        <dbReference type="ARBA" id="ARBA00023445"/>
    </source>
</evidence>
<dbReference type="Pfam" id="PF01370">
    <property type="entry name" value="Epimerase"/>
    <property type="match status" value="4"/>
</dbReference>
<evidence type="ECO:0000313" key="5">
    <source>
        <dbReference type="Proteomes" id="UP001235939"/>
    </source>
</evidence>
<keyword evidence="5" id="KW-1185">Reference proteome</keyword>
<dbReference type="SUPFAM" id="SSF51735">
    <property type="entry name" value="NAD(P)-binding Rossmann-fold domains"/>
    <property type="match status" value="4"/>
</dbReference>
<feature type="domain" description="NAD-dependent epimerase/dehydratase" evidence="3">
    <location>
        <begin position="5"/>
        <end position="243"/>
    </location>
</feature>
<proteinExistence type="inferred from homology"/>
<protein>
    <recommendedName>
        <fullName evidence="3">NAD-dependent epimerase/dehydratase domain-containing protein</fullName>
    </recommendedName>
</protein>
<dbReference type="PANTHER" id="PTHR10366:SF564">
    <property type="entry name" value="STEROL-4-ALPHA-CARBOXYLATE 3-DEHYDROGENASE, DECARBOXYLATING"/>
    <property type="match status" value="1"/>
</dbReference>
<dbReference type="PANTHER" id="PTHR10366">
    <property type="entry name" value="NAD DEPENDENT EPIMERASE/DEHYDRATASE"/>
    <property type="match status" value="1"/>
</dbReference>
<evidence type="ECO:0000313" key="4">
    <source>
        <dbReference type="EMBL" id="UYV78182.1"/>
    </source>
</evidence>
<sequence>MSDKVLVTGATGYIALHVVEALLKEGRNVRGTVRSITGEKSRQLTELFPSLELVAADLTKDDGWVDAVKGCKSVVHVASPFPGTPPRNEMDVIRPAVDGTLRVLKACLASKTVRRVVLTSSIVSVHGETTVEEGRVYTEDDWSDDNSRALDAYGRSKTRAERAAWEFVKQHPELELAVINPGLVLGPAHRAFAVGTSLMLVKRLLDGTMPLYPRVNICICDVRDVALAHVRALTNPAAVGNRHIIASDHMWIRDMAAILKAELGPLGYSPPRCAAPTSMIWLISWVDGNSRILLPRLGGARDKPVVTMSDKVLVTGATGYLALHVVEALLKEGRNVRGTVRSITSDKSRQLTELFPSLELVEADLNKDDGWVDAVKGCKSVVHVASPFPATQPRDEMDLIRPAVDGTLRVLNACLESGTVRRVVLTSSGLAVHGESTLEEGRVYTEDDWSDDTSKALDAYARSKTLAERAAWEFVKEHPELELAVINPGLIIGPVHRAFAVGSSLMLVKRLLDGSIPLYPRVNICICDVRDVALAHVRALTNPAAVGHRHIIVSDHIWVRDVADILRTELGPLGYSPPHCAAPTSMVWLISWVDDNARFLLPRLGKAYLYANERMKNVLEITPINTAESIKDTAHSLIRLGVLKKTAGYTANYWRPTKNQVGGARLCARSVVTMSDKVLVTGATGYIALHVVEALVKEGRNVRGTVRSITSDKSCQLTELFPSLELVAADLIKDDGWVDAVKGCKSVIHVASPFPGTPPRNEMDVIRPAVDGTLRVLKACQESGTVRRVVLTSSIVSIHGETTVEEGRVYTEKDWSDDNSRYLNAYDRSKTRAERAAWEFVKEHPELELVVINPGLVLGPTHRAFAVGTSLILVKRLLDGTMPLYPRVNICICDVRDVALAHVRALTNPAAVGNRHIIASDHMWIGEMAAILKAELGPLGYSPPRYAALTSMIWLISWVDGNSRILLPRLGGARNRPLAAMSDKVLVTGATGYIALHVVEALLKEGRNVRGTVRSITGDKSRQLTELFPSLELVAADLTKDDGWVDAVKGCQSVIHVASPFPATQPRDEMEVIRPAVDGTLRVLKACLESGTVRRVVLTSSVVSVHGETTVEEGRVYTEEDWSDDTSKALDAYGRSKTRAERAAWEFVKEHPELELAVINPGLVLGPSHLAFAVGSSLMLVKRLLDGSMPLYPRVNICICDVRDVALAHVRALTNPAAVGHRHIIASDHMWVRDMAEILKEELGPLDYSPPKCAAPTGIIWLISWMDGNSRILLPRLGKVYLYANERMKNVLGITPIEPADTLKDTAHSLIRLGVLKKTPSYMA</sequence>
<dbReference type="CDD" id="cd05227">
    <property type="entry name" value="AR_SDR_e"/>
    <property type="match status" value="4"/>
</dbReference>
<feature type="domain" description="NAD-dependent epimerase/dehydratase" evidence="3">
    <location>
        <begin position="678"/>
        <end position="916"/>
    </location>
</feature>
<dbReference type="Gene3D" id="3.40.50.720">
    <property type="entry name" value="NAD(P)-binding Rossmann-like Domain"/>
    <property type="match status" value="4"/>
</dbReference>
<reference evidence="4 5" key="1">
    <citation type="submission" date="2022-01" db="EMBL/GenBank/DDBJ databases">
        <title>A chromosomal length assembly of Cordylochernes scorpioides.</title>
        <authorList>
            <person name="Zeh D."/>
            <person name="Zeh J."/>
        </authorList>
    </citation>
    <scope>NUCLEOTIDE SEQUENCE [LARGE SCALE GENOMIC DNA]</scope>
    <source>
        <strain evidence="4">IN4F17</strain>
        <tissue evidence="4">Whole Body</tissue>
    </source>
</reference>
<dbReference type="InterPro" id="IPR036291">
    <property type="entry name" value="NAD(P)-bd_dom_sf"/>
</dbReference>
<organism evidence="4 5">
    <name type="scientific">Cordylochernes scorpioides</name>
    <dbReference type="NCBI Taxonomy" id="51811"/>
    <lineage>
        <taxon>Eukaryota</taxon>
        <taxon>Metazoa</taxon>
        <taxon>Ecdysozoa</taxon>
        <taxon>Arthropoda</taxon>
        <taxon>Chelicerata</taxon>
        <taxon>Arachnida</taxon>
        <taxon>Pseudoscorpiones</taxon>
        <taxon>Cheliferoidea</taxon>
        <taxon>Chernetidae</taxon>
        <taxon>Cordylochernes</taxon>
    </lineage>
</organism>
<dbReference type="InterPro" id="IPR001509">
    <property type="entry name" value="Epimerase_deHydtase"/>
</dbReference>